<organism evidence="3">
    <name type="scientific">Oryza brachyantha</name>
    <name type="common">malo sina</name>
    <dbReference type="NCBI Taxonomy" id="4533"/>
    <lineage>
        <taxon>Eukaryota</taxon>
        <taxon>Viridiplantae</taxon>
        <taxon>Streptophyta</taxon>
        <taxon>Embryophyta</taxon>
        <taxon>Tracheophyta</taxon>
        <taxon>Spermatophyta</taxon>
        <taxon>Magnoliopsida</taxon>
        <taxon>Liliopsida</taxon>
        <taxon>Poales</taxon>
        <taxon>Poaceae</taxon>
        <taxon>BOP clade</taxon>
        <taxon>Oryzoideae</taxon>
        <taxon>Oryzeae</taxon>
        <taxon>Oryzinae</taxon>
        <taxon>Oryza</taxon>
    </lineage>
</organism>
<dbReference type="HOGENOM" id="CLU_883897_0_0_1"/>
<dbReference type="Proteomes" id="UP000006038">
    <property type="component" value="Chromosome 3"/>
</dbReference>
<dbReference type="PANTHER" id="PTHR33889">
    <property type="entry name" value="OS04G0681850 PROTEIN"/>
    <property type="match status" value="1"/>
</dbReference>
<evidence type="ECO:0000259" key="2">
    <source>
        <dbReference type="Pfam" id="PF24964"/>
    </source>
</evidence>
<feature type="region of interest" description="Disordered" evidence="1">
    <location>
        <begin position="227"/>
        <end position="264"/>
    </location>
</feature>
<reference evidence="3" key="2">
    <citation type="submission" date="2013-04" db="UniProtKB">
        <authorList>
            <consortium name="EnsemblPlants"/>
        </authorList>
    </citation>
    <scope>IDENTIFICATION</scope>
</reference>
<feature type="region of interest" description="Disordered" evidence="1">
    <location>
        <begin position="1"/>
        <end position="64"/>
    </location>
</feature>
<name>J3LJ96_ORYBR</name>
<dbReference type="EnsemblPlants" id="OB03G11220.1">
    <property type="protein sequence ID" value="OB03G11220.1"/>
    <property type="gene ID" value="OB03G11220"/>
</dbReference>
<proteinExistence type="predicted"/>
<reference evidence="3" key="1">
    <citation type="journal article" date="2013" name="Nat. Commun.">
        <title>Whole-genome sequencing of Oryza brachyantha reveals mechanisms underlying Oryza genome evolution.</title>
        <authorList>
            <person name="Chen J."/>
            <person name="Huang Q."/>
            <person name="Gao D."/>
            <person name="Wang J."/>
            <person name="Lang Y."/>
            <person name="Liu T."/>
            <person name="Li B."/>
            <person name="Bai Z."/>
            <person name="Luis Goicoechea J."/>
            <person name="Liang C."/>
            <person name="Chen C."/>
            <person name="Zhang W."/>
            <person name="Sun S."/>
            <person name="Liao Y."/>
            <person name="Zhang X."/>
            <person name="Yang L."/>
            <person name="Song C."/>
            <person name="Wang M."/>
            <person name="Shi J."/>
            <person name="Liu G."/>
            <person name="Liu J."/>
            <person name="Zhou H."/>
            <person name="Zhou W."/>
            <person name="Yu Q."/>
            <person name="An N."/>
            <person name="Chen Y."/>
            <person name="Cai Q."/>
            <person name="Wang B."/>
            <person name="Liu B."/>
            <person name="Min J."/>
            <person name="Huang Y."/>
            <person name="Wu H."/>
            <person name="Li Z."/>
            <person name="Zhang Y."/>
            <person name="Yin Y."/>
            <person name="Song W."/>
            <person name="Jiang J."/>
            <person name="Jackson S.A."/>
            <person name="Wing R.A."/>
            <person name="Wang J."/>
            <person name="Chen M."/>
        </authorList>
    </citation>
    <scope>NUCLEOTIDE SEQUENCE [LARGE SCALE GENOMIC DNA]</scope>
    <source>
        <strain evidence="3">cv. IRGC 101232</strain>
    </source>
</reference>
<feature type="compositionally biased region" description="Low complexity" evidence="1">
    <location>
        <begin position="1"/>
        <end position="34"/>
    </location>
</feature>
<dbReference type="InterPro" id="IPR056671">
    <property type="entry name" value="DUF7769"/>
</dbReference>
<accession>J3LJ96</accession>
<dbReference type="Pfam" id="PF24964">
    <property type="entry name" value="DUF7769"/>
    <property type="match status" value="1"/>
</dbReference>
<evidence type="ECO:0000313" key="3">
    <source>
        <dbReference type="EnsemblPlants" id="OB03G11220.1"/>
    </source>
</evidence>
<protein>
    <recommendedName>
        <fullName evidence="2">DUF7769 domain-containing protein</fullName>
    </recommendedName>
</protein>
<dbReference type="Gramene" id="OB03G11220.1">
    <property type="protein sequence ID" value="OB03G11220.1"/>
    <property type="gene ID" value="OB03G11220"/>
</dbReference>
<keyword evidence="4" id="KW-1185">Reference proteome</keyword>
<feature type="domain" description="DUF7769" evidence="2">
    <location>
        <begin position="264"/>
        <end position="315"/>
    </location>
</feature>
<sequence length="315" mass="33740">MRCCRAATGANESAAAAATSPGNGAGTATGMDDAASARTSAAGTETEDAASERTSAEGGGVVAAAAEEEEVEKLRWAAWRRPKGRARLSAWDLDSERGAEGKGGVLCSIEEKNACIHKSLLSVTQFTPLYTCAVTTEIQIYMSALDNEPVIVKANELAQSINCEHRASQTEKVGLVKAQDDDFIDLNLPLDDGAINFEAPQYGGFNLYFEHDTMDLTDELEIEAADQGDDDSDVMGFTEETSGGSDGLEMEAPAQGPSRRKDATDEVRKLIYQTLLARSSNGRLGKRVTHKVASQFSLHIRTAQDIWKRGKESLA</sequence>
<evidence type="ECO:0000313" key="4">
    <source>
        <dbReference type="Proteomes" id="UP000006038"/>
    </source>
</evidence>
<evidence type="ECO:0000256" key="1">
    <source>
        <dbReference type="SAM" id="MobiDB-lite"/>
    </source>
</evidence>
<dbReference type="AlphaFoldDB" id="J3LJ96"/>
<dbReference type="PANTHER" id="PTHR33889:SF1">
    <property type="entry name" value="OS03G0834800 PROTEIN"/>
    <property type="match status" value="1"/>
</dbReference>